<dbReference type="EMBL" id="KR296689">
    <property type="protein sequence ID" value="AKJ74086.1"/>
    <property type="molecule type" value="Genomic_DNA"/>
</dbReference>
<evidence type="ECO:0000259" key="2">
    <source>
        <dbReference type="Pfam" id="PF24227"/>
    </source>
</evidence>
<feature type="compositionally biased region" description="Low complexity" evidence="1">
    <location>
        <begin position="57"/>
        <end position="69"/>
    </location>
</feature>
<protein>
    <recommendedName>
        <fullName evidence="2">DUF7443 domain-containing protein</fullName>
    </recommendedName>
</protein>
<name>A0A0N7CDG5_9CAUD</name>
<sequence>MPKRKVLQTVIVYRDGARIKPSIGEIFDFKQAELDSINKINPDAIGRPVMEVDVENQAAQEAAAQQAKAETSKKDEKADGAKKNAKDDKSLARKTKSNYGF</sequence>
<feature type="domain" description="DUF7443" evidence="2">
    <location>
        <begin position="1"/>
        <end position="52"/>
    </location>
</feature>
<evidence type="ECO:0000313" key="3">
    <source>
        <dbReference type="EMBL" id="AKJ74086.1"/>
    </source>
</evidence>
<feature type="compositionally biased region" description="Basic and acidic residues" evidence="1">
    <location>
        <begin position="70"/>
        <end position="91"/>
    </location>
</feature>
<evidence type="ECO:0000256" key="1">
    <source>
        <dbReference type="SAM" id="MobiDB-lite"/>
    </source>
</evidence>
<reference evidence="3 4" key="1">
    <citation type="journal article" date="2016" name="Virus Genes">
        <title>Genomic characterization of Salmonella bacteriophages isolated from India.</title>
        <authorList>
            <person name="Karpe Y.A."/>
            <person name="Kanade G.D."/>
            <person name="Pingale K.D."/>
            <person name="Arankalle V.A."/>
            <person name="Banerjee K."/>
        </authorList>
    </citation>
    <scope>NUCLEOTIDE SEQUENCE [LARGE SCALE GENOMIC DNA]</scope>
</reference>
<dbReference type="InterPro" id="IPR055866">
    <property type="entry name" value="DUF7443"/>
</dbReference>
<accession>A0A0N7CDG5</accession>
<dbReference type="Proteomes" id="UP000224329">
    <property type="component" value="Segment"/>
</dbReference>
<evidence type="ECO:0000313" key="4">
    <source>
        <dbReference type="Proteomes" id="UP000224329"/>
    </source>
</evidence>
<keyword evidence="4" id="KW-1185">Reference proteome</keyword>
<gene>
    <name evidence="3" type="ORF">SP35_23</name>
</gene>
<organism evidence="3 4">
    <name type="scientific">Salmonella phage 35</name>
    <dbReference type="NCBI Taxonomy" id="1654888"/>
    <lineage>
        <taxon>Viruses</taxon>
        <taxon>Duplodnaviria</taxon>
        <taxon>Heunggongvirae</taxon>
        <taxon>Uroviricota</taxon>
        <taxon>Caudoviricetes</taxon>
        <taxon>Casjensviridae</taxon>
        <taxon>Chivirus</taxon>
        <taxon>Chivirus cv35</taxon>
    </lineage>
</organism>
<feature type="region of interest" description="Disordered" evidence="1">
    <location>
        <begin position="56"/>
        <end position="101"/>
    </location>
</feature>
<proteinExistence type="predicted"/>
<dbReference type="Pfam" id="PF24227">
    <property type="entry name" value="DUF7443"/>
    <property type="match status" value="1"/>
</dbReference>
<feature type="compositionally biased region" description="Basic residues" evidence="1">
    <location>
        <begin position="92"/>
        <end position="101"/>
    </location>
</feature>